<sequence length="437" mass="48179">MIRPTPRAVLLFGATVPVAIGLLIYDARLWPITLDLGLFVLALIGLDALLCVRPSRLSLTVDTPPRLYIGSEGQVTVSAAIEGASRVVSIEALPEQTGDAVPPELVRFDVPPGAVGSTLLPIRPLRRGRITIDALWLRWRGPLGLAGWSQRRPLALAIDVVPDIRGIASAAVQFFSRDAVDGIKVQRQKGEGTEFESLRDHVQGLDNRFIDWKHSAKHLKLLSKEFRIERNHQIVLAFDTGYLMAEPIDGLPRLDHAIHAGLLLGWVALRSGDHVGSFGFDSRIRQYVPPSPGRSAFARLQNASGQLGYRAEETNFTLGLAELNARLKRRALVVLFTEFIDTTTAGLLLESLQRMANRHAVIFVTLRDPLLADIVDAEPESFRPVAEAVVARDLQRERAVVLERLARMGVHCLEIPPRGLAVGLVNRYLTIKQRGLL</sequence>
<gene>
    <name evidence="3" type="ORF">NWE54_03615</name>
</gene>
<dbReference type="PANTHER" id="PTHR33608">
    <property type="entry name" value="BLL2464 PROTEIN"/>
    <property type="match status" value="1"/>
</dbReference>
<protein>
    <submittedName>
        <fullName evidence="3">DUF58 domain-containing protein</fullName>
    </submittedName>
</protein>
<dbReference type="InterPro" id="IPR036465">
    <property type="entry name" value="vWFA_dom_sf"/>
</dbReference>
<dbReference type="Pfam" id="PF01882">
    <property type="entry name" value="DUF58"/>
    <property type="match status" value="1"/>
</dbReference>
<reference evidence="3" key="1">
    <citation type="submission" date="2022-08" db="EMBL/GenBank/DDBJ databases">
        <title>Complete Genome Sequences of 2 Bosea sp. soil isolates.</title>
        <authorList>
            <person name="Alvarez Arevalo M."/>
            <person name="Sterndorff E.B."/>
            <person name="Faurdal D."/>
            <person name="Joergensen T.S."/>
            <person name="Weber T."/>
        </authorList>
    </citation>
    <scope>NUCLEOTIDE SEQUENCE</scope>
    <source>
        <strain evidence="3">NBC_00436</strain>
    </source>
</reference>
<keyword evidence="1" id="KW-0812">Transmembrane</keyword>
<dbReference type="SUPFAM" id="SSF53300">
    <property type="entry name" value="vWA-like"/>
    <property type="match status" value="1"/>
</dbReference>
<dbReference type="EMBL" id="CP102774">
    <property type="protein sequence ID" value="UZF87887.1"/>
    <property type="molecule type" value="Genomic_DNA"/>
</dbReference>
<dbReference type="PANTHER" id="PTHR33608:SF3">
    <property type="entry name" value="SLR2013 PROTEIN"/>
    <property type="match status" value="1"/>
</dbReference>
<dbReference type="Gene3D" id="3.40.50.410">
    <property type="entry name" value="von Willebrand factor, type A domain"/>
    <property type="match status" value="1"/>
</dbReference>
<evidence type="ECO:0000313" key="3">
    <source>
        <dbReference type="EMBL" id="UZF87887.1"/>
    </source>
</evidence>
<evidence type="ECO:0000256" key="1">
    <source>
        <dbReference type="SAM" id="Phobius"/>
    </source>
</evidence>
<name>A0A9E7ZVE7_9HYPH</name>
<feature type="domain" description="DUF58" evidence="2">
    <location>
        <begin position="198"/>
        <end position="370"/>
    </location>
</feature>
<dbReference type="InterPro" id="IPR002881">
    <property type="entry name" value="DUF58"/>
</dbReference>
<proteinExistence type="predicted"/>
<dbReference type="AlphaFoldDB" id="A0A9E7ZVE7"/>
<keyword evidence="1" id="KW-1133">Transmembrane helix</keyword>
<feature type="transmembrane region" description="Helical" evidence="1">
    <location>
        <begin position="7"/>
        <end position="25"/>
    </location>
</feature>
<organism evidence="3">
    <name type="scientific">Bosea sp. NBC_00436</name>
    <dbReference type="NCBI Taxonomy" id="2969620"/>
    <lineage>
        <taxon>Bacteria</taxon>
        <taxon>Pseudomonadati</taxon>
        <taxon>Pseudomonadota</taxon>
        <taxon>Alphaproteobacteria</taxon>
        <taxon>Hyphomicrobiales</taxon>
        <taxon>Boseaceae</taxon>
        <taxon>Bosea</taxon>
    </lineage>
</organism>
<evidence type="ECO:0000259" key="2">
    <source>
        <dbReference type="Pfam" id="PF01882"/>
    </source>
</evidence>
<keyword evidence="1" id="KW-0472">Membrane</keyword>
<accession>A0A9E7ZVE7</accession>